<dbReference type="RefSeq" id="XP_051440396.1">
    <property type="nucleotide sequence ID" value="XM_051592400.1"/>
</dbReference>
<sequence>MSGQLLRTTPVVWVTSLFSDDVHGLCHILPRELLSYLEYALTLAWHLTLWVAVSPGCNVGKVWNEPHTISFKGIWK</sequence>
<gene>
    <name evidence="1" type="ORF">K450DRAFT_262024</name>
</gene>
<accession>A0AAD5E1V5</accession>
<name>A0AAD5E1V5_UMBRA</name>
<dbReference type="AlphaFoldDB" id="A0AAD5E1V5"/>
<protein>
    <submittedName>
        <fullName evidence="1">Uncharacterized protein</fullName>
    </submittedName>
</protein>
<reference evidence="1" key="2">
    <citation type="journal article" date="2022" name="Proc. Natl. Acad. Sci. U.S.A.">
        <title>Diploid-dominant life cycles characterize the early evolution of Fungi.</title>
        <authorList>
            <person name="Amses K.R."/>
            <person name="Simmons D.R."/>
            <person name="Longcore J.E."/>
            <person name="Mondo S.J."/>
            <person name="Seto K."/>
            <person name="Jeronimo G.H."/>
            <person name="Bonds A.E."/>
            <person name="Quandt C.A."/>
            <person name="Davis W.J."/>
            <person name="Chang Y."/>
            <person name="Federici B.A."/>
            <person name="Kuo A."/>
            <person name="LaButti K."/>
            <person name="Pangilinan J."/>
            <person name="Andreopoulos W."/>
            <person name="Tritt A."/>
            <person name="Riley R."/>
            <person name="Hundley H."/>
            <person name="Johnson J."/>
            <person name="Lipzen A."/>
            <person name="Barry K."/>
            <person name="Lang B.F."/>
            <person name="Cuomo C.A."/>
            <person name="Buchler N.E."/>
            <person name="Grigoriev I.V."/>
            <person name="Spatafora J.W."/>
            <person name="Stajich J.E."/>
            <person name="James T.Y."/>
        </authorList>
    </citation>
    <scope>NUCLEOTIDE SEQUENCE</scope>
    <source>
        <strain evidence="1">AG</strain>
    </source>
</reference>
<dbReference type="EMBL" id="MU620983">
    <property type="protein sequence ID" value="KAI8575392.1"/>
    <property type="molecule type" value="Genomic_DNA"/>
</dbReference>
<comment type="caution">
    <text evidence="1">The sequence shown here is derived from an EMBL/GenBank/DDBJ whole genome shotgun (WGS) entry which is preliminary data.</text>
</comment>
<dbReference type="Proteomes" id="UP001206595">
    <property type="component" value="Unassembled WGS sequence"/>
</dbReference>
<organism evidence="1 2">
    <name type="scientific">Umbelopsis ramanniana AG</name>
    <dbReference type="NCBI Taxonomy" id="1314678"/>
    <lineage>
        <taxon>Eukaryota</taxon>
        <taxon>Fungi</taxon>
        <taxon>Fungi incertae sedis</taxon>
        <taxon>Mucoromycota</taxon>
        <taxon>Mucoromycotina</taxon>
        <taxon>Umbelopsidomycetes</taxon>
        <taxon>Umbelopsidales</taxon>
        <taxon>Umbelopsidaceae</taxon>
        <taxon>Umbelopsis</taxon>
    </lineage>
</organism>
<proteinExistence type="predicted"/>
<keyword evidence="2" id="KW-1185">Reference proteome</keyword>
<evidence type="ECO:0000313" key="1">
    <source>
        <dbReference type="EMBL" id="KAI8575392.1"/>
    </source>
</evidence>
<evidence type="ECO:0000313" key="2">
    <source>
        <dbReference type="Proteomes" id="UP001206595"/>
    </source>
</evidence>
<dbReference type="GeneID" id="75917743"/>
<reference evidence="1" key="1">
    <citation type="submission" date="2021-06" db="EMBL/GenBank/DDBJ databases">
        <authorList>
            <consortium name="DOE Joint Genome Institute"/>
            <person name="Mondo S.J."/>
            <person name="Amses K.R."/>
            <person name="Simmons D.R."/>
            <person name="Longcore J.E."/>
            <person name="Seto K."/>
            <person name="Alves G.H."/>
            <person name="Bonds A.E."/>
            <person name="Quandt C.A."/>
            <person name="Davis W.J."/>
            <person name="Chang Y."/>
            <person name="Letcher P.M."/>
            <person name="Powell M.J."/>
            <person name="Kuo A."/>
            <person name="Labutti K."/>
            <person name="Pangilinan J."/>
            <person name="Andreopoulos W."/>
            <person name="Tritt A."/>
            <person name="Riley R."/>
            <person name="Hundley H."/>
            <person name="Johnson J."/>
            <person name="Lipzen A."/>
            <person name="Barry K."/>
            <person name="Berbee M.L."/>
            <person name="Buchler N.E."/>
            <person name="Grigoriev I.V."/>
            <person name="Spatafora J.W."/>
            <person name="Stajich J.E."/>
            <person name="James T.Y."/>
        </authorList>
    </citation>
    <scope>NUCLEOTIDE SEQUENCE</scope>
    <source>
        <strain evidence="1">AG</strain>
    </source>
</reference>